<feature type="domain" description="HAMP" evidence="6">
    <location>
        <begin position="349"/>
        <end position="401"/>
    </location>
</feature>
<evidence type="ECO:0000259" key="5">
    <source>
        <dbReference type="PROSITE" id="PS50883"/>
    </source>
</evidence>
<sequence length="845" mass="96804">MSIKKKLPLLFCLLVFIILVTNNAFHYIRSKNQLISTNNREISMITKEISYHVKNTTKGSLYVEDILGSDLRIASLAIKDQLPPRWEDVSNEQLKKIAKDVGVSHITLMAKTEDDIIGVKSSDPQEINMSTKGWGYWYEAYQQLFALKPVTVGKGLTLPNYWSGPIEVASSDPDHVDKWGYYYDGTTNYIINPYFRDSEAIEYEDLFGPKKIIKDYTKQKGILELTVFNPKNFGKKDEYVHLNGNSYMRISARPKWYGDYKYENYKKDAALIKMAMKTGKTQSYKAHLNGKNVMKTFVPGSANGTAFVTGLVYDYGLIENELAHELKVHILLSIIIMIIVLIISFIFSNSITRPIGYIVDRVNEIAKGNFGKNLHLKRKDELGMLAENVNALSKDLHNYVTDLQQSREFIEYQANHDALTGLLNRRYFQEKLPSIVNRANQNGETLSVIFMDMDRFKEVNDSFGHSKGDEILKMTASRIKDSLPNNENHFIIRQGGDEFIILLFNYNLQDTKSSAERIISNLKAPYFLDETEIYMGASCGVSIYPEHTDNIESLIIYADTAMYTAKKMGGNKVVVFSEQLRKANIKRPHLEARLRKAIENELLEVYYQPKMNVKEGTIFGVEALLRWTDDELGVVSPEIFIPIAEETELIQPIWEFVMKTACSQVSFWNMNRPIPLSVGVNFSARQFQEPRKMVTMIEEILANSELRPDCFEIEITESILLNNSREIVQSLRTLKSLGISISIDDFGTGYSSLSYLKDLPIDCLKIDKSFIQNIEEDFENSEIPEAIINLGRSLKLQVIAEGVEKEYQKEFLLSRDCCLMQGYLFSRPLNKSDFEQYLKKQKEAE</sequence>
<proteinExistence type="predicted"/>
<dbReference type="RefSeq" id="WP_213144444.1">
    <property type="nucleotide sequence ID" value="NZ_JAGYPE020000015.1"/>
</dbReference>
<keyword evidence="2" id="KW-1003">Cell membrane</keyword>
<dbReference type="NCBIfam" id="TIGR00254">
    <property type="entry name" value="GGDEF"/>
    <property type="match status" value="1"/>
</dbReference>
<dbReference type="InterPro" id="IPR035919">
    <property type="entry name" value="EAL_sf"/>
</dbReference>
<keyword evidence="3 4" id="KW-0472">Membrane</keyword>
<feature type="domain" description="EAL" evidence="5">
    <location>
        <begin position="587"/>
        <end position="842"/>
    </location>
</feature>
<dbReference type="GO" id="GO:0007165">
    <property type="term" value="P:signal transduction"/>
    <property type="evidence" value="ECO:0007669"/>
    <property type="project" value="InterPro"/>
</dbReference>
<evidence type="ECO:0000256" key="1">
    <source>
        <dbReference type="ARBA" id="ARBA00004236"/>
    </source>
</evidence>
<dbReference type="Pfam" id="PF00672">
    <property type="entry name" value="HAMP"/>
    <property type="match status" value="1"/>
</dbReference>
<dbReference type="InterPro" id="IPR029787">
    <property type="entry name" value="Nucleotide_cyclase"/>
</dbReference>
<dbReference type="SUPFAM" id="SSF158472">
    <property type="entry name" value="HAMP domain-like"/>
    <property type="match status" value="1"/>
</dbReference>
<dbReference type="InterPro" id="IPR003660">
    <property type="entry name" value="HAMP_dom"/>
</dbReference>
<keyword evidence="4" id="KW-0812">Transmembrane</keyword>
<dbReference type="CDD" id="cd01949">
    <property type="entry name" value="GGDEF"/>
    <property type="match status" value="1"/>
</dbReference>
<evidence type="ECO:0000256" key="3">
    <source>
        <dbReference type="ARBA" id="ARBA00023136"/>
    </source>
</evidence>
<dbReference type="PANTHER" id="PTHR44757">
    <property type="entry name" value="DIGUANYLATE CYCLASE DGCP"/>
    <property type="match status" value="1"/>
</dbReference>
<gene>
    <name evidence="9" type="ORF">KHB02_010925</name>
    <name evidence="8" type="ORF">KHB02_24550</name>
</gene>
<dbReference type="FunFam" id="3.30.70.270:FF:000001">
    <property type="entry name" value="Diguanylate cyclase domain protein"/>
    <property type="match status" value="1"/>
</dbReference>
<dbReference type="SUPFAM" id="SSF55073">
    <property type="entry name" value="Nucleotide cyclase"/>
    <property type="match status" value="1"/>
</dbReference>
<accession>A0A942T3R9</accession>
<evidence type="ECO:0000256" key="4">
    <source>
        <dbReference type="SAM" id="Phobius"/>
    </source>
</evidence>
<dbReference type="SMART" id="SM00052">
    <property type="entry name" value="EAL"/>
    <property type="match status" value="1"/>
</dbReference>
<evidence type="ECO:0000313" key="10">
    <source>
        <dbReference type="Proteomes" id="UP000677265"/>
    </source>
</evidence>
<dbReference type="SMART" id="SM00267">
    <property type="entry name" value="GGDEF"/>
    <property type="match status" value="1"/>
</dbReference>
<organism evidence="8">
    <name type="scientific">Neobacillus citreus</name>
    <dbReference type="NCBI Taxonomy" id="2833578"/>
    <lineage>
        <taxon>Bacteria</taxon>
        <taxon>Bacillati</taxon>
        <taxon>Bacillota</taxon>
        <taxon>Bacilli</taxon>
        <taxon>Bacillales</taxon>
        <taxon>Bacillaceae</taxon>
        <taxon>Neobacillus</taxon>
    </lineage>
</organism>
<dbReference type="InterPro" id="IPR000160">
    <property type="entry name" value="GGDEF_dom"/>
</dbReference>
<reference evidence="8" key="1">
    <citation type="submission" date="2021-05" db="EMBL/GenBank/DDBJ databases">
        <title>Novel Bacillus species.</title>
        <authorList>
            <person name="Liu G."/>
        </authorList>
    </citation>
    <scope>NUCLEOTIDE SEQUENCE</scope>
    <source>
        <strain evidence="8 10">FJAT-50051</strain>
    </source>
</reference>
<dbReference type="PROSITE" id="PS50885">
    <property type="entry name" value="HAMP"/>
    <property type="match status" value="1"/>
</dbReference>
<dbReference type="Proteomes" id="UP000677265">
    <property type="component" value="Unassembled WGS sequence"/>
</dbReference>
<dbReference type="SMART" id="SM00304">
    <property type="entry name" value="HAMP"/>
    <property type="match status" value="1"/>
</dbReference>
<protein>
    <submittedName>
        <fullName evidence="8">EAL domain-containing protein</fullName>
    </submittedName>
</protein>
<dbReference type="GO" id="GO:0005886">
    <property type="term" value="C:plasma membrane"/>
    <property type="evidence" value="ECO:0007669"/>
    <property type="project" value="UniProtKB-SubCell"/>
</dbReference>
<dbReference type="PROSITE" id="PS50883">
    <property type="entry name" value="EAL"/>
    <property type="match status" value="1"/>
</dbReference>
<dbReference type="InterPro" id="IPR001633">
    <property type="entry name" value="EAL_dom"/>
</dbReference>
<evidence type="ECO:0000313" key="8">
    <source>
        <dbReference type="EMBL" id="MBS4184573.1"/>
    </source>
</evidence>
<dbReference type="InterPro" id="IPR052155">
    <property type="entry name" value="Biofilm_reg_signaling"/>
</dbReference>
<dbReference type="EMBL" id="JAGYPE010000004">
    <property type="protein sequence ID" value="MBS4184573.1"/>
    <property type="molecule type" value="Genomic_DNA"/>
</dbReference>
<feature type="transmembrane region" description="Helical" evidence="4">
    <location>
        <begin position="328"/>
        <end position="347"/>
    </location>
</feature>
<dbReference type="SUPFAM" id="SSF141868">
    <property type="entry name" value="EAL domain-like"/>
    <property type="match status" value="1"/>
</dbReference>
<dbReference type="CDD" id="cd01948">
    <property type="entry name" value="EAL"/>
    <property type="match status" value="1"/>
</dbReference>
<name>A0A942T3R9_9BACI</name>
<keyword evidence="10" id="KW-1185">Reference proteome</keyword>
<dbReference type="CDD" id="cd06225">
    <property type="entry name" value="HAMP"/>
    <property type="match status" value="1"/>
</dbReference>
<evidence type="ECO:0000259" key="7">
    <source>
        <dbReference type="PROSITE" id="PS50887"/>
    </source>
</evidence>
<keyword evidence="4" id="KW-1133">Transmembrane helix</keyword>
<dbReference type="Gene3D" id="3.30.70.270">
    <property type="match status" value="1"/>
</dbReference>
<comment type="caution">
    <text evidence="8">The sequence shown here is derived from an EMBL/GenBank/DDBJ whole genome shotgun (WGS) entry which is preliminary data.</text>
</comment>
<dbReference type="Gene3D" id="6.10.340.10">
    <property type="match status" value="1"/>
</dbReference>
<dbReference type="EMBL" id="JAGYPE020000015">
    <property type="protein sequence ID" value="MCH6266035.1"/>
    <property type="molecule type" value="Genomic_DNA"/>
</dbReference>
<evidence type="ECO:0000313" key="9">
    <source>
        <dbReference type="EMBL" id="MCH6266035.1"/>
    </source>
</evidence>
<dbReference type="PROSITE" id="PS50887">
    <property type="entry name" value="GGDEF"/>
    <property type="match status" value="1"/>
</dbReference>
<dbReference type="PANTHER" id="PTHR44757:SF2">
    <property type="entry name" value="BIOFILM ARCHITECTURE MAINTENANCE PROTEIN MBAA"/>
    <property type="match status" value="1"/>
</dbReference>
<dbReference type="AlphaFoldDB" id="A0A942T3R9"/>
<dbReference type="InterPro" id="IPR043128">
    <property type="entry name" value="Rev_trsase/Diguanyl_cyclase"/>
</dbReference>
<dbReference type="Pfam" id="PF00990">
    <property type="entry name" value="GGDEF"/>
    <property type="match status" value="1"/>
</dbReference>
<evidence type="ECO:0000259" key="6">
    <source>
        <dbReference type="PROSITE" id="PS50885"/>
    </source>
</evidence>
<dbReference type="Pfam" id="PF00563">
    <property type="entry name" value="EAL"/>
    <property type="match status" value="1"/>
</dbReference>
<comment type="subcellular location">
    <subcellularLocation>
        <location evidence="1">Cell membrane</location>
    </subcellularLocation>
</comment>
<dbReference type="Gene3D" id="3.20.20.450">
    <property type="entry name" value="EAL domain"/>
    <property type="match status" value="1"/>
</dbReference>
<evidence type="ECO:0000256" key="2">
    <source>
        <dbReference type="ARBA" id="ARBA00022475"/>
    </source>
</evidence>
<feature type="domain" description="GGDEF" evidence="7">
    <location>
        <begin position="444"/>
        <end position="578"/>
    </location>
</feature>